<dbReference type="HAMAP" id="MF_00741">
    <property type="entry name" value="AIRS"/>
    <property type="match status" value="1"/>
</dbReference>
<dbReference type="AlphaFoldDB" id="A0A0U9HCI2"/>
<keyword evidence="6 15" id="KW-0963">Cytoplasm</keyword>
<dbReference type="RefSeq" id="WP_059031675.1">
    <property type="nucleotide sequence ID" value="NZ_DF976999.1"/>
</dbReference>
<evidence type="ECO:0000256" key="2">
    <source>
        <dbReference type="ARBA" id="ARBA00004686"/>
    </source>
</evidence>
<dbReference type="PANTHER" id="PTHR10520">
    <property type="entry name" value="TRIFUNCTIONAL PURINE BIOSYNTHETIC PROTEIN ADENOSINE-3-RELATED"/>
    <property type="match status" value="1"/>
</dbReference>
<evidence type="ECO:0000256" key="13">
    <source>
        <dbReference type="ARBA" id="ARBA00033093"/>
    </source>
</evidence>
<comment type="catalytic activity">
    <reaction evidence="14 15">
        <text>2-formamido-N(1)-(5-O-phospho-beta-D-ribosyl)acetamidine + ATP = 5-amino-1-(5-phospho-beta-D-ribosyl)imidazole + ADP + phosphate + H(+)</text>
        <dbReference type="Rhea" id="RHEA:23032"/>
        <dbReference type="ChEBI" id="CHEBI:15378"/>
        <dbReference type="ChEBI" id="CHEBI:30616"/>
        <dbReference type="ChEBI" id="CHEBI:43474"/>
        <dbReference type="ChEBI" id="CHEBI:137981"/>
        <dbReference type="ChEBI" id="CHEBI:147287"/>
        <dbReference type="ChEBI" id="CHEBI:456216"/>
        <dbReference type="EC" id="6.3.3.1"/>
    </reaction>
</comment>
<dbReference type="Gene3D" id="3.90.650.10">
    <property type="entry name" value="PurM-like C-terminal domain"/>
    <property type="match status" value="1"/>
</dbReference>
<evidence type="ECO:0000256" key="4">
    <source>
        <dbReference type="ARBA" id="ARBA00013047"/>
    </source>
</evidence>
<keyword evidence="9 15" id="KW-0658">Purine biosynthesis</keyword>
<dbReference type="UniPathway" id="UPA00074">
    <property type="reaction ID" value="UER00129"/>
</dbReference>
<dbReference type="NCBIfam" id="TIGR00878">
    <property type="entry name" value="purM"/>
    <property type="match status" value="1"/>
</dbReference>
<evidence type="ECO:0000259" key="16">
    <source>
        <dbReference type="Pfam" id="PF00586"/>
    </source>
</evidence>
<dbReference type="EC" id="6.3.3.1" evidence="4 15"/>
<dbReference type="InterPro" id="IPR036921">
    <property type="entry name" value="PurM-like_N_sf"/>
</dbReference>
<dbReference type="GO" id="GO:0005829">
    <property type="term" value="C:cytosol"/>
    <property type="evidence" value="ECO:0007669"/>
    <property type="project" value="TreeGrafter"/>
</dbReference>
<dbReference type="GO" id="GO:0004641">
    <property type="term" value="F:phosphoribosylformylglycinamidine cyclo-ligase activity"/>
    <property type="evidence" value="ECO:0007669"/>
    <property type="project" value="UniProtKB-UniRule"/>
</dbReference>
<keyword evidence="7 15" id="KW-0436">Ligase</keyword>
<dbReference type="GO" id="GO:0006189">
    <property type="term" value="P:'de novo' IMP biosynthetic process"/>
    <property type="evidence" value="ECO:0007669"/>
    <property type="project" value="UniProtKB-UniRule"/>
</dbReference>
<proteinExistence type="inferred from homology"/>
<sequence length="348" mass="37429">MCVKIKRATYRDAGVDVDAGNRAVELMKEHVRSTYRPGVLGNLGSFGGFFQLDTKKYKEPVLVSGTDGVGTKLKIAFMMDKHDTVGIDGVAMCVNDIIVHGAEPLFFLDYIALGKLIPEKVADIVKGVSAGCKMAGCALIGGETAEMPGMYAEDEYDIAGFAVGAVEKSKVIDGSAIEKDDVVIGIASSGLHSNGFSLARKVFFEIGKFSSSDYIEELGRTLGEELLEPTKIYVKTVESLSEFDIHGMAHITGGGIIENLPRILPEGIHFSIKKGSWEIPPVFSLIQKIGQVSDKEMYRTFNMGIGYAVVVSCDAANEVLNVLQKNGEKAWIIGKAVKGKGGVVFCRS</sequence>
<dbReference type="Proteomes" id="UP000062160">
    <property type="component" value="Unassembled WGS sequence"/>
</dbReference>
<evidence type="ECO:0000313" key="19">
    <source>
        <dbReference type="Proteomes" id="UP000062160"/>
    </source>
</evidence>
<dbReference type="STRING" id="224999.GCA_001485475_00161"/>
<dbReference type="GO" id="GO:0004637">
    <property type="term" value="F:phosphoribosylamine-glycine ligase activity"/>
    <property type="evidence" value="ECO:0007669"/>
    <property type="project" value="TreeGrafter"/>
</dbReference>
<dbReference type="EMBL" id="DF976999">
    <property type="protein sequence ID" value="GAQ24182.1"/>
    <property type="molecule type" value="Genomic_DNA"/>
</dbReference>
<evidence type="ECO:0000313" key="18">
    <source>
        <dbReference type="EMBL" id="GAQ24182.1"/>
    </source>
</evidence>
<organism evidence="18">
    <name type="scientific">Tepidanaerobacter syntrophicus</name>
    <dbReference type="NCBI Taxonomy" id="224999"/>
    <lineage>
        <taxon>Bacteria</taxon>
        <taxon>Bacillati</taxon>
        <taxon>Bacillota</taxon>
        <taxon>Clostridia</taxon>
        <taxon>Thermosediminibacterales</taxon>
        <taxon>Tepidanaerobacteraceae</taxon>
        <taxon>Tepidanaerobacter</taxon>
    </lineage>
</organism>
<keyword evidence="10 15" id="KW-0067">ATP-binding</keyword>
<dbReference type="GO" id="GO:0005524">
    <property type="term" value="F:ATP binding"/>
    <property type="evidence" value="ECO:0007669"/>
    <property type="project" value="UniProtKB-KW"/>
</dbReference>
<evidence type="ECO:0000256" key="7">
    <source>
        <dbReference type="ARBA" id="ARBA00022598"/>
    </source>
</evidence>
<evidence type="ECO:0000256" key="10">
    <source>
        <dbReference type="ARBA" id="ARBA00022840"/>
    </source>
</evidence>
<evidence type="ECO:0000256" key="14">
    <source>
        <dbReference type="ARBA" id="ARBA00049057"/>
    </source>
</evidence>
<dbReference type="CDD" id="cd02196">
    <property type="entry name" value="PurM"/>
    <property type="match status" value="1"/>
</dbReference>
<reference evidence="18" key="1">
    <citation type="journal article" date="2016" name="Genome Announc.">
        <title>Draft Genome Sequence of the Syntrophic Lactate-Degrading Bacterium Tepidanaerobacter syntrophicus JLT.</title>
        <authorList>
            <person name="Matsuura N."/>
            <person name="Ohashi A."/>
            <person name="Tourlousse D.M."/>
            <person name="Sekiguchi Y."/>
        </authorList>
    </citation>
    <scope>NUCLEOTIDE SEQUENCE [LARGE SCALE GENOMIC DNA]</scope>
    <source>
        <strain evidence="18">JL</strain>
    </source>
</reference>
<comment type="subcellular location">
    <subcellularLocation>
        <location evidence="1 15">Cytoplasm</location>
    </subcellularLocation>
</comment>
<dbReference type="Pfam" id="PF00586">
    <property type="entry name" value="AIRS"/>
    <property type="match status" value="1"/>
</dbReference>
<dbReference type="SUPFAM" id="SSF56042">
    <property type="entry name" value="PurM C-terminal domain-like"/>
    <property type="match status" value="1"/>
</dbReference>
<comment type="similarity">
    <text evidence="3 15">Belongs to the AIR synthase family.</text>
</comment>
<feature type="domain" description="PurM-like C-terminal" evidence="17">
    <location>
        <begin position="179"/>
        <end position="345"/>
    </location>
</feature>
<dbReference type="FunFam" id="3.30.1330.10:FF:000001">
    <property type="entry name" value="Phosphoribosylformylglycinamidine cyclo-ligase"/>
    <property type="match status" value="1"/>
</dbReference>
<evidence type="ECO:0000256" key="3">
    <source>
        <dbReference type="ARBA" id="ARBA00010280"/>
    </source>
</evidence>
<evidence type="ECO:0000256" key="15">
    <source>
        <dbReference type="HAMAP-Rule" id="MF_00741"/>
    </source>
</evidence>
<dbReference type="PANTHER" id="PTHR10520:SF12">
    <property type="entry name" value="TRIFUNCTIONAL PURINE BIOSYNTHETIC PROTEIN ADENOSINE-3"/>
    <property type="match status" value="1"/>
</dbReference>
<feature type="domain" description="PurM-like N-terminal" evidence="16">
    <location>
        <begin position="61"/>
        <end position="166"/>
    </location>
</feature>
<comment type="pathway">
    <text evidence="2 15">Purine metabolism; IMP biosynthesis via de novo pathway; 5-amino-1-(5-phospho-D-ribosyl)imidazole from N(2)-formyl-N(1)-(5-phospho-D-ribosyl)glycinamide: step 2/2.</text>
</comment>
<evidence type="ECO:0000259" key="17">
    <source>
        <dbReference type="Pfam" id="PF02769"/>
    </source>
</evidence>
<dbReference type="InterPro" id="IPR016188">
    <property type="entry name" value="PurM-like_N"/>
</dbReference>
<protein>
    <recommendedName>
        <fullName evidence="5 15">Phosphoribosylformylglycinamidine cyclo-ligase</fullName>
        <ecNumber evidence="4 15">6.3.3.1</ecNumber>
    </recommendedName>
    <alternativeName>
        <fullName evidence="12 15">AIR synthase</fullName>
    </alternativeName>
    <alternativeName>
        <fullName evidence="13 15">AIRS</fullName>
    </alternativeName>
    <alternativeName>
        <fullName evidence="11 15">Phosphoribosyl-aminoimidazole synthetase</fullName>
    </alternativeName>
</protein>
<evidence type="ECO:0000256" key="8">
    <source>
        <dbReference type="ARBA" id="ARBA00022741"/>
    </source>
</evidence>
<evidence type="ECO:0000256" key="11">
    <source>
        <dbReference type="ARBA" id="ARBA00031908"/>
    </source>
</evidence>
<evidence type="ECO:0000256" key="6">
    <source>
        <dbReference type="ARBA" id="ARBA00022490"/>
    </source>
</evidence>
<dbReference type="InterPro" id="IPR010918">
    <property type="entry name" value="PurM-like_C_dom"/>
</dbReference>
<accession>A0A0U9HCI2</accession>
<evidence type="ECO:0000256" key="5">
    <source>
        <dbReference type="ARBA" id="ARBA00020367"/>
    </source>
</evidence>
<dbReference type="GO" id="GO:0046084">
    <property type="term" value="P:adenine biosynthetic process"/>
    <property type="evidence" value="ECO:0007669"/>
    <property type="project" value="TreeGrafter"/>
</dbReference>
<dbReference type="FunFam" id="3.90.650.10:FF:000011">
    <property type="entry name" value="Phosphoribosylformylglycinamidine cyclo-ligase"/>
    <property type="match status" value="1"/>
</dbReference>
<dbReference type="Pfam" id="PF02769">
    <property type="entry name" value="AIRS_C"/>
    <property type="match status" value="1"/>
</dbReference>
<name>A0A0U9HCI2_9FIRM</name>
<gene>
    <name evidence="15" type="primary">purM</name>
    <name evidence="18" type="ORF">TSYNT_55</name>
</gene>
<keyword evidence="8 15" id="KW-0547">Nucleotide-binding</keyword>
<dbReference type="SUPFAM" id="SSF55326">
    <property type="entry name" value="PurM N-terminal domain-like"/>
    <property type="match status" value="1"/>
</dbReference>
<dbReference type="InterPro" id="IPR036676">
    <property type="entry name" value="PurM-like_C_sf"/>
</dbReference>
<evidence type="ECO:0000256" key="9">
    <source>
        <dbReference type="ARBA" id="ARBA00022755"/>
    </source>
</evidence>
<dbReference type="InterPro" id="IPR004733">
    <property type="entry name" value="PurM_cligase"/>
</dbReference>
<evidence type="ECO:0000256" key="12">
    <source>
        <dbReference type="ARBA" id="ARBA00032931"/>
    </source>
</evidence>
<dbReference type="Gene3D" id="3.30.1330.10">
    <property type="entry name" value="PurM-like, N-terminal domain"/>
    <property type="match status" value="1"/>
</dbReference>
<keyword evidence="19" id="KW-1185">Reference proteome</keyword>
<evidence type="ECO:0000256" key="1">
    <source>
        <dbReference type="ARBA" id="ARBA00004496"/>
    </source>
</evidence>